<dbReference type="RefSeq" id="WP_345049553.1">
    <property type="nucleotide sequence ID" value="NZ_BAABDK010000001.1"/>
</dbReference>
<dbReference type="EMBL" id="BAABDK010000001">
    <property type="protein sequence ID" value="GAA4022969.1"/>
    <property type="molecule type" value="Genomic_DNA"/>
</dbReference>
<sequence>MSKRSVSFFEFEQVTQELSGQQVWRSRAGSGTGSIFTMEFRPTLKTDKPQSEFSLMVYCAWRIVEAGRIICTWHEDADNNIAPALKTLEGTPVTKAILTEWGDLTIDFLNGRSLHVWNDAPFKDGDSWFVGYSGLGYYSVSTRNAFFYELEDY</sequence>
<organism evidence="1 2">
    <name type="scientific">Hymenobacter glaciei</name>
    <dbReference type="NCBI Taxonomy" id="877209"/>
    <lineage>
        <taxon>Bacteria</taxon>
        <taxon>Pseudomonadati</taxon>
        <taxon>Bacteroidota</taxon>
        <taxon>Cytophagia</taxon>
        <taxon>Cytophagales</taxon>
        <taxon>Hymenobacteraceae</taxon>
        <taxon>Hymenobacter</taxon>
    </lineage>
</organism>
<evidence type="ECO:0008006" key="3">
    <source>
        <dbReference type="Google" id="ProtNLM"/>
    </source>
</evidence>
<evidence type="ECO:0000313" key="2">
    <source>
        <dbReference type="Proteomes" id="UP001501469"/>
    </source>
</evidence>
<keyword evidence="2" id="KW-1185">Reference proteome</keyword>
<protein>
    <recommendedName>
        <fullName evidence="3">Beta-xylosidase C-terminal Concanavalin A-like domain-containing protein</fullName>
    </recommendedName>
</protein>
<reference evidence="2" key="1">
    <citation type="journal article" date="2019" name="Int. J. Syst. Evol. Microbiol.">
        <title>The Global Catalogue of Microorganisms (GCM) 10K type strain sequencing project: providing services to taxonomists for standard genome sequencing and annotation.</title>
        <authorList>
            <consortium name="The Broad Institute Genomics Platform"/>
            <consortium name="The Broad Institute Genome Sequencing Center for Infectious Disease"/>
            <person name="Wu L."/>
            <person name="Ma J."/>
        </authorList>
    </citation>
    <scope>NUCLEOTIDE SEQUENCE [LARGE SCALE GENOMIC DNA]</scope>
    <source>
        <strain evidence="2">JCM 17225</strain>
    </source>
</reference>
<gene>
    <name evidence="1" type="ORF">GCM10022409_03490</name>
</gene>
<name>A0ABP7TB65_9BACT</name>
<dbReference type="Proteomes" id="UP001501469">
    <property type="component" value="Unassembled WGS sequence"/>
</dbReference>
<accession>A0ABP7TB65</accession>
<evidence type="ECO:0000313" key="1">
    <source>
        <dbReference type="EMBL" id="GAA4022969.1"/>
    </source>
</evidence>
<comment type="caution">
    <text evidence="1">The sequence shown here is derived from an EMBL/GenBank/DDBJ whole genome shotgun (WGS) entry which is preliminary data.</text>
</comment>
<proteinExistence type="predicted"/>